<evidence type="ECO:0000313" key="2">
    <source>
        <dbReference type="EMBL" id="GES27055.1"/>
    </source>
</evidence>
<comment type="caution">
    <text evidence="2">The sequence shown here is derived from an EMBL/GenBank/DDBJ whole genome shotgun (WGS) entry which is preliminary data.</text>
</comment>
<accession>A0A5M3Y150</accession>
<feature type="region of interest" description="Disordered" evidence="1">
    <location>
        <begin position="67"/>
        <end position="122"/>
    </location>
</feature>
<dbReference type="Proteomes" id="UP000377595">
    <property type="component" value="Unassembled WGS sequence"/>
</dbReference>
<feature type="region of interest" description="Disordered" evidence="1">
    <location>
        <begin position="41"/>
        <end position="60"/>
    </location>
</feature>
<dbReference type="AlphaFoldDB" id="A0A5M3Y150"/>
<proteinExistence type="predicted"/>
<name>A0A5M3Y150_9ACTN</name>
<protein>
    <submittedName>
        <fullName evidence="2">Uncharacterized protein</fullName>
    </submittedName>
</protein>
<evidence type="ECO:0000313" key="3">
    <source>
        <dbReference type="Proteomes" id="UP000377595"/>
    </source>
</evidence>
<dbReference type="EMBL" id="BLAF01000107">
    <property type="protein sequence ID" value="GES27055.1"/>
    <property type="molecule type" value="Genomic_DNA"/>
</dbReference>
<sequence length="122" mass="12683">MKTDGRVIALDSGVACFASGISKVLRLRDCRASGTWSLYKDGERVASSSSRGTPYPGPGTYTLMADLQGSGSGRMSDSRGHSGNVQVSAGGSMEGTVTLADPVRPPSNSDSRKRIRSSAGNR</sequence>
<organism evidence="2 3">
    <name type="scientific">Acrocarpospora pleiomorpha</name>
    <dbReference type="NCBI Taxonomy" id="90975"/>
    <lineage>
        <taxon>Bacteria</taxon>
        <taxon>Bacillati</taxon>
        <taxon>Actinomycetota</taxon>
        <taxon>Actinomycetes</taxon>
        <taxon>Streptosporangiales</taxon>
        <taxon>Streptosporangiaceae</taxon>
        <taxon>Acrocarpospora</taxon>
    </lineage>
</organism>
<keyword evidence="3" id="KW-1185">Reference proteome</keyword>
<reference evidence="2 3" key="1">
    <citation type="submission" date="2019-10" db="EMBL/GenBank/DDBJ databases">
        <title>Whole genome shotgun sequence of Acrocarpospora pleiomorpha NBRC 16267.</title>
        <authorList>
            <person name="Ichikawa N."/>
            <person name="Kimura A."/>
            <person name="Kitahashi Y."/>
            <person name="Komaki H."/>
            <person name="Oguchi A."/>
        </authorList>
    </citation>
    <scope>NUCLEOTIDE SEQUENCE [LARGE SCALE GENOMIC DNA]</scope>
    <source>
        <strain evidence="2 3">NBRC 16267</strain>
    </source>
</reference>
<gene>
    <name evidence="2" type="ORF">Aple_099540</name>
</gene>
<evidence type="ECO:0000256" key="1">
    <source>
        <dbReference type="SAM" id="MobiDB-lite"/>
    </source>
</evidence>